<organism evidence="1 2">
    <name type="scientific">Bacillus phage CAM003</name>
    <dbReference type="NCBI Taxonomy" id="1486657"/>
    <lineage>
        <taxon>Viruses</taxon>
        <taxon>Duplodnaviria</taxon>
        <taxon>Heunggongvirae</taxon>
        <taxon>Uroviricota</taxon>
        <taxon>Caudoviricetes</taxon>
        <taxon>Herelleviridae</taxon>
        <taxon>Bastillevirinae</taxon>
        <taxon>Bastillevirus</taxon>
        <taxon>Bastillevirus CAM003</taxon>
    </lineage>
</organism>
<name>A0A024B099_9CAUD</name>
<sequence length="87" mass="9543">MNGIADLSKLEGYSELHDTVTVATLRDFAEPVRLEVALFDVIDGAAHVELFSKDEDDGDVVSVVLTEEKVDELIEALQKAKKLKEGL</sequence>
<protein>
    <submittedName>
        <fullName evidence="1">Uncharacterized protein</fullName>
    </submittedName>
</protein>
<dbReference type="EMBL" id="KJ489397">
    <property type="protein sequence ID" value="AHZ09596.1"/>
    <property type="molecule type" value="Genomic_DNA"/>
</dbReference>
<dbReference type="RefSeq" id="YP_009037062.1">
    <property type="nucleotide sequence ID" value="NC_024216.1"/>
</dbReference>
<proteinExistence type="predicted"/>
<evidence type="ECO:0000313" key="2">
    <source>
        <dbReference type="Proteomes" id="UP000026902"/>
    </source>
</evidence>
<keyword evidence="2" id="KW-1185">Reference proteome</keyword>
<reference evidence="2" key="1">
    <citation type="submission" date="2014-09" db="EMBL/GenBank/DDBJ databases">
        <authorList>
            <person name="Sauder A.B."/>
            <person name="McKenzie Q.R."/>
            <person name="Temple L.M."/>
            <person name="Alexis B.K."/>
            <person name="Al-Atrache Z."/>
            <person name="Lewis L.O."/>
            <person name="Loesser-Casey K.E."/>
            <person name="Mitchell K.J."/>
        </authorList>
    </citation>
    <scope>NUCLEOTIDE SEQUENCE [LARGE SCALE GENOMIC DNA]</scope>
</reference>
<dbReference type="GeneID" id="19526462"/>
<accession>A0A024B099</accession>
<evidence type="ECO:0000313" key="1">
    <source>
        <dbReference type="EMBL" id="AHZ09596.1"/>
    </source>
</evidence>
<dbReference type="Proteomes" id="UP000026902">
    <property type="component" value="Segment"/>
</dbReference>
<dbReference type="KEGG" id="vg:19526462"/>